<name>A0A8C5JAI4_JUNHY</name>
<reference evidence="10" key="1">
    <citation type="submission" date="2025-08" db="UniProtKB">
        <authorList>
            <consortium name="Ensembl"/>
        </authorList>
    </citation>
    <scope>IDENTIFICATION</scope>
</reference>
<keyword evidence="4" id="KW-0677">Repeat</keyword>
<feature type="region of interest" description="Disordered" evidence="8">
    <location>
        <begin position="295"/>
        <end position="324"/>
    </location>
</feature>
<comment type="function">
    <text evidence="5">Plays a role in angiogenesis and cell migration. In smooth muscle cell migration, may act through the RhoA pathway.</text>
</comment>
<dbReference type="Pfam" id="PF12894">
    <property type="entry name" value="ANAPC4_WD40"/>
    <property type="match status" value="1"/>
</dbReference>
<dbReference type="SUPFAM" id="SSF50978">
    <property type="entry name" value="WD40 repeat-like"/>
    <property type="match status" value="1"/>
</dbReference>
<evidence type="ECO:0000256" key="5">
    <source>
        <dbReference type="ARBA" id="ARBA00059273"/>
    </source>
</evidence>
<evidence type="ECO:0000259" key="9">
    <source>
        <dbReference type="Pfam" id="PF12894"/>
    </source>
</evidence>
<evidence type="ECO:0000256" key="6">
    <source>
        <dbReference type="ARBA" id="ARBA00072425"/>
    </source>
</evidence>
<evidence type="ECO:0000256" key="8">
    <source>
        <dbReference type="SAM" id="MobiDB-lite"/>
    </source>
</evidence>
<dbReference type="PROSITE" id="PS50082">
    <property type="entry name" value="WD_REPEATS_2"/>
    <property type="match status" value="5"/>
</dbReference>
<dbReference type="Pfam" id="PF00400">
    <property type="entry name" value="WD40"/>
    <property type="match status" value="4"/>
</dbReference>
<dbReference type="CDD" id="cd00200">
    <property type="entry name" value="WD40"/>
    <property type="match status" value="1"/>
</dbReference>
<keyword evidence="3 7" id="KW-0853">WD repeat</keyword>
<keyword evidence="11" id="KW-1185">Reference proteome</keyword>
<reference evidence="10" key="2">
    <citation type="submission" date="2025-09" db="UniProtKB">
        <authorList>
            <consortium name="Ensembl"/>
        </authorList>
    </citation>
    <scope>IDENTIFICATION</scope>
</reference>
<dbReference type="InterPro" id="IPR051179">
    <property type="entry name" value="WD_repeat_multifunction"/>
</dbReference>
<feature type="repeat" description="WD" evidence="7">
    <location>
        <begin position="726"/>
        <end position="764"/>
    </location>
</feature>
<feature type="region of interest" description="Disordered" evidence="8">
    <location>
        <begin position="152"/>
        <end position="172"/>
    </location>
</feature>
<feature type="region of interest" description="Disordered" evidence="8">
    <location>
        <begin position="382"/>
        <end position="411"/>
    </location>
</feature>
<dbReference type="InterPro" id="IPR001680">
    <property type="entry name" value="WD40_rpt"/>
</dbReference>
<evidence type="ECO:0000313" key="10">
    <source>
        <dbReference type="Ensembl" id="ENSJHYP00000016346.1"/>
    </source>
</evidence>
<dbReference type="InterPro" id="IPR019775">
    <property type="entry name" value="WD40_repeat_CS"/>
</dbReference>
<dbReference type="GO" id="GO:0005829">
    <property type="term" value="C:cytosol"/>
    <property type="evidence" value="ECO:0007669"/>
    <property type="project" value="TreeGrafter"/>
</dbReference>
<dbReference type="PROSITE" id="PS00678">
    <property type="entry name" value="WD_REPEATS_1"/>
    <property type="match status" value="1"/>
</dbReference>
<dbReference type="PANTHER" id="PTHR19857:SF8">
    <property type="entry name" value="ANGIO-ASSOCIATED MIGRATORY CELL PROTEIN"/>
    <property type="match status" value="1"/>
</dbReference>
<dbReference type="FunFam" id="2.130.10.10:FF:000074">
    <property type="entry name" value="Angio-associated migratory cell protein-like protein"/>
    <property type="match status" value="1"/>
</dbReference>
<feature type="repeat" description="WD" evidence="7">
    <location>
        <begin position="555"/>
        <end position="582"/>
    </location>
</feature>
<evidence type="ECO:0000256" key="2">
    <source>
        <dbReference type="ARBA" id="ARBA00022490"/>
    </source>
</evidence>
<accession>A0A8C5JAI4</accession>
<keyword evidence="2" id="KW-0963">Cytoplasm</keyword>
<dbReference type="PROSITE" id="PS50294">
    <property type="entry name" value="WD_REPEATS_REGION"/>
    <property type="match status" value="3"/>
</dbReference>
<feature type="repeat" description="WD" evidence="7">
    <location>
        <begin position="684"/>
        <end position="725"/>
    </location>
</feature>
<organism evidence="10 11">
    <name type="scientific">Junco hyemalis</name>
    <name type="common">Dark-eyed junco</name>
    <dbReference type="NCBI Taxonomy" id="40217"/>
    <lineage>
        <taxon>Eukaryota</taxon>
        <taxon>Metazoa</taxon>
        <taxon>Chordata</taxon>
        <taxon>Craniata</taxon>
        <taxon>Vertebrata</taxon>
        <taxon>Euteleostomi</taxon>
        <taxon>Archelosauria</taxon>
        <taxon>Archosauria</taxon>
        <taxon>Dinosauria</taxon>
        <taxon>Saurischia</taxon>
        <taxon>Theropoda</taxon>
        <taxon>Coelurosauria</taxon>
        <taxon>Aves</taxon>
        <taxon>Neognathae</taxon>
        <taxon>Neoaves</taxon>
        <taxon>Telluraves</taxon>
        <taxon>Australaves</taxon>
        <taxon>Passeriformes</taxon>
        <taxon>Passerellidae</taxon>
        <taxon>Junco</taxon>
    </lineage>
</organism>
<evidence type="ECO:0000313" key="11">
    <source>
        <dbReference type="Proteomes" id="UP000694408"/>
    </source>
</evidence>
<dbReference type="OMA" id="SIWDYSK"/>
<evidence type="ECO:0000256" key="1">
    <source>
        <dbReference type="ARBA" id="ARBA00004496"/>
    </source>
</evidence>
<feature type="repeat" description="WD" evidence="7">
    <location>
        <begin position="417"/>
        <end position="459"/>
    </location>
</feature>
<feature type="region of interest" description="Disordered" evidence="8">
    <location>
        <begin position="1"/>
        <end position="30"/>
    </location>
</feature>
<comment type="subcellular location">
    <subcellularLocation>
        <location evidence="1">Cytoplasm</location>
    </subcellularLocation>
</comment>
<protein>
    <recommendedName>
        <fullName evidence="6">Angio-associated migratory cell protein</fullName>
    </recommendedName>
</protein>
<dbReference type="InterPro" id="IPR024977">
    <property type="entry name" value="Apc4-like_WD40_dom"/>
</dbReference>
<sequence>MDSTLYRSPRTLFHPGPPSADLSHHLSHSPGHPHRLHRVLALLACGDVLHALGQPPAPDWLLTGPLSRGPGAALPEEPCAPGVRPPPARAWSSGCHQQSCGERSIRDGQPWGRVWAAQPRLPEAPVPALFPVLTPALIPALFPVHPHAHPPAIGPALPPGGARRRPLRRGRDQHNWGVAKRSRGVALRPLLGEAGRGCVRLGALVPKAAERCREGGGGTVPVPPPRGCPLLLPTRSPARRYPAIRLAPPPWCRCAPAAALHAGSCSLAARGLSAGGAARSLCRKLHLPACIAQGGAGPRCRRKGRDPRAGSGRGWLQRAGTGQGGAGRAAEAAAAAAGWVGMEPGEDPGALDLHGDEEIIEVVELGPPGPDDLAEEMEDVDFEDEGAEEPDGEAWESEDDEGVEDGMEAQDDSEVTFSLHSDSVFCVSLDPKTNTLAVTGGEDDKAFVWRVSDGELLFECSGHKDSVTCAGFSHDSVFVATGDMSGLIKVWRVDAKEEVWSFEVGDLEWMEWHPQAHVLLAGTADGNTWMWKIPSGDCKTFQGPACPATCGRILPDGKRAVVGYEDGTMRIWDLKQGTSLHVLKGQDGHQDPLTCVASNQDGSLIMTGSVDCHAKLINSATGKVVCVFKMESVTPKAPISEGEEAESNSVESLGFCNVMPLAAVGYLDGTLAIYDLSTQSLRHKCQHESGIVQLLWEESSAVVYTCSLDGAVRLWDARSGKMISEYRGHSAEILDFAVNKDASIVVTTSGDHQAKVFCVQRPDR</sequence>
<feature type="domain" description="Anaphase-promoting complex subunit 4-like WD40" evidence="9">
    <location>
        <begin position="655"/>
        <end position="733"/>
    </location>
</feature>
<dbReference type="InterPro" id="IPR036322">
    <property type="entry name" value="WD40_repeat_dom_sf"/>
</dbReference>
<evidence type="ECO:0000256" key="3">
    <source>
        <dbReference type="ARBA" id="ARBA00022574"/>
    </source>
</evidence>
<dbReference type="Gene3D" id="2.130.10.10">
    <property type="entry name" value="YVTN repeat-like/Quinoprotein amine dehydrogenase"/>
    <property type="match status" value="1"/>
</dbReference>
<dbReference type="Proteomes" id="UP000694408">
    <property type="component" value="Unplaced"/>
</dbReference>
<dbReference type="SMART" id="SM00320">
    <property type="entry name" value="WD40"/>
    <property type="match status" value="8"/>
</dbReference>
<proteinExistence type="predicted"/>
<evidence type="ECO:0000256" key="7">
    <source>
        <dbReference type="PROSITE-ProRule" id="PRU00221"/>
    </source>
</evidence>
<feature type="repeat" description="WD" evidence="7">
    <location>
        <begin position="460"/>
        <end position="501"/>
    </location>
</feature>
<dbReference type="PANTHER" id="PTHR19857">
    <property type="entry name" value="MITOCHONDRIAL DIVISION PROTEIN 1-RELATED"/>
    <property type="match status" value="1"/>
</dbReference>
<dbReference type="Ensembl" id="ENSJHYT00000019691.1">
    <property type="protein sequence ID" value="ENSJHYP00000016346.1"/>
    <property type="gene ID" value="ENSJHYG00000012503.1"/>
</dbReference>
<dbReference type="AlphaFoldDB" id="A0A8C5JAI4"/>
<dbReference type="InterPro" id="IPR015943">
    <property type="entry name" value="WD40/YVTN_repeat-like_dom_sf"/>
</dbReference>
<evidence type="ECO:0000256" key="4">
    <source>
        <dbReference type="ARBA" id="ARBA00022737"/>
    </source>
</evidence>